<keyword evidence="2" id="KW-1133">Transmembrane helix</keyword>
<sequence>MKQAIATMENNPKTVKNNSTNKPPRYGHGNKCSKIKTIAENIAKNNVRRIDFNLPLWLHCSKLRADFASIPANNRLEKDSYKGIYAGKYVALCQLVQKRERFSTESEREGVKHVFATTCVTDVRKVTDGPLCSSAILQQLKIPKIETLNTLDYVSSKDVVDLLVTDDFFVTNWKRFYDDLRAPHPDFVQQEMLYNSENLVRVFPPTTILLPQQSRPAASPIRPKPFKFGIPIGDVLLYRPIEMTQLRYHFSLNPRAIEVTGGPRVGKTCLVNYHVSNDIDGACVWINAQNPATFTNSFLQLAQKLEMPAADGDWGKPYKSVTSPQMESWINQLIQVFHQRSQSYPCFVMITRNAAMFSGVGDRFLVNQFPSVRFLIKVYALLEIMGGLGYLTFGIYGPRMDYNANFNEAIRVFVPTIIVGMAMLILQMSLFLGRRIASKDYEKNKNDFLCNIFSDVMAATVFLALIPVAVESMSDFTNGQILPV</sequence>
<evidence type="ECO:0000256" key="1">
    <source>
        <dbReference type="SAM" id="MobiDB-lite"/>
    </source>
</evidence>
<comment type="caution">
    <text evidence="3">The sequence shown here is derived from an EMBL/GenBank/DDBJ whole genome shotgun (WGS) entry which is preliminary data.</text>
</comment>
<name>A0A226CZE7_FOLCA</name>
<accession>A0A226CZE7</accession>
<feature type="transmembrane region" description="Helical" evidence="2">
    <location>
        <begin position="452"/>
        <end position="470"/>
    </location>
</feature>
<gene>
    <name evidence="3" type="ORF">Fcan01_27360</name>
</gene>
<keyword evidence="2" id="KW-0812">Transmembrane</keyword>
<evidence type="ECO:0000313" key="3">
    <source>
        <dbReference type="EMBL" id="OXA37918.1"/>
    </source>
</evidence>
<keyword evidence="2" id="KW-0472">Membrane</keyword>
<organism evidence="3 4">
    <name type="scientific">Folsomia candida</name>
    <name type="common">Springtail</name>
    <dbReference type="NCBI Taxonomy" id="158441"/>
    <lineage>
        <taxon>Eukaryota</taxon>
        <taxon>Metazoa</taxon>
        <taxon>Ecdysozoa</taxon>
        <taxon>Arthropoda</taxon>
        <taxon>Hexapoda</taxon>
        <taxon>Collembola</taxon>
        <taxon>Entomobryomorpha</taxon>
        <taxon>Isotomoidea</taxon>
        <taxon>Isotomidae</taxon>
        <taxon>Proisotominae</taxon>
        <taxon>Folsomia</taxon>
    </lineage>
</organism>
<dbReference type="AlphaFoldDB" id="A0A226CZE7"/>
<evidence type="ECO:0000313" key="4">
    <source>
        <dbReference type="Proteomes" id="UP000198287"/>
    </source>
</evidence>
<keyword evidence="4" id="KW-1185">Reference proteome</keyword>
<feature type="region of interest" description="Disordered" evidence="1">
    <location>
        <begin position="1"/>
        <end position="29"/>
    </location>
</feature>
<evidence type="ECO:0000256" key="2">
    <source>
        <dbReference type="SAM" id="Phobius"/>
    </source>
</evidence>
<dbReference type="Proteomes" id="UP000198287">
    <property type="component" value="Unassembled WGS sequence"/>
</dbReference>
<feature type="transmembrane region" description="Helical" evidence="2">
    <location>
        <begin position="378"/>
        <end position="397"/>
    </location>
</feature>
<reference evidence="3 4" key="1">
    <citation type="submission" date="2015-12" db="EMBL/GenBank/DDBJ databases">
        <title>The genome of Folsomia candida.</title>
        <authorList>
            <person name="Faddeeva A."/>
            <person name="Derks M.F."/>
            <person name="Anvar Y."/>
            <person name="Smit S."/>
            <person name="Van Straalen N."/>
            <person name="Roelofs D."/>
        </authorList>
    </citation>
    <scope>NUCLEOTIDE SEQUENCE [LARGE SCALE GENOMIC DNA]</scope>
    <source>
        <strain evidence="3 4">VU population</strain>
        <tissue evidence="3">Whole body</tissue>
    </source>
</reference>
<protein>
    <submittedName>
        <fullName evidence="3">Uncharacterized protein</fullName>
    </submittedName>
</protein>
<dbReference type="EMBL" id="LNIX01000051">
    <property type="protein sequence ID" value="OXA37918.1"/>
    <property type="molecule type" value="Genomic_DNA"/>
</dbReference>
<proteinExistence type="predicted"/>
<feature type="transmembrane region" description="Helical" evidence="2">
    <location>
        <begin position="409"/>
        <end position="432"/>
    </location>
</feature>
<feature type="compositionally biased region" description="Polar residues" evidence="1">
    <location>
        <begin position="8"/>
        <end position="22"/>
    </location>
</feature>